<dbReference type="GO" id="GO:0016787">
    <property type="term" value="F:hydrolase activity"/>
    <property type="evidence" value="ECO:0007669"/>
    <property type="project" value="UniProtKB-KW"/>
</dbReference>
<dbReference type="PANTHER" id="PTHR30383">
    <property type="entry name" value="THIOESTERASE 1/PROTEASE 1/LYSOPHOSPHOLIPASE L1"/>
    <property type="match status" value="1"/>
</dbReference>
<organism evidence="2 3">
    <name type="scientific">Pontiella agarivorans</name>
    <dbReference type="NCBI Taxonomy" id="3038953"/>
    <lineage>
        <taxon>Bacteria</taxon>
        <taxon>Pseudomonadati</taxon>
        <taxon>Kiritimatiellota</taxon>
        <taxon>Kiritimatiellia</taxon>
        <taxon>Kiritimatiellales</taxon>
        <taxon>Pontiellaceae</taxon>
        <taxon>Pontiella</taxon>
    </lineage>
</organism>
<dbReference type="Gene3D" id="3.40.50.1110">
    <property type="entry name" value="SGNH hydrolase"/>
    <property type="match status" value="1"/>
</dbReference>
<dbReference type="Proteomes" id="UP001290861">
    <property type="component" value="Unassembled WGS sequence"/>
</dbReference>
<dbReference type="InterPro" id="IPR036514">
    <property type="entry name" value="SGNH_hydro_sf"/>
</dbReference>
<dbReference type="SUPFAM" id="SSF52266">
    <property type="entry name" value="SGNH hydrolase"/>
    <property type="match status" value="1"/>
</dbReference>
<dbReference type="Pfam" id="PF13472">
    <property type="entry name" value="Lipase_GDSL_2"/>
    <property type="match status" value="1"/>
</dbReference>
<reference evidence="2 3" key="1">
    <citation type="journal article" date="2024" name="Appl. Environ. Microbiol.">
        <title>Pontiella agarivorans sp. nov., a novel marine anaerobic bacterium capable of degrading macroalgal polysaccharides and fixing nitrogen.</title>
        <authorList>
            <person name="Liu N."/>
            <person name="Kivenson V."/>
            <person name="Peng X."/>
            <person name="Cui Z."/>
            <person name="Lankiewicz T.S."/>
            <person name="Gosselin K.M."/>
            <person name="English C.J."/>
            <person name="Blair E.M."/>
            <person name="O'Malley M.A."/>
            <person name="Valentine D.L."/>
        </authorList>
    </citation>
    <scope>NUCLEOTIDE SEQUENCE [LARGE SCALE GENOMIC DNA]</scope>
    <source>
        <strain evidence="2 3">NLcol2</strain>
    </source>
</reference>
<accession>A0ABU5N1K3</accession>
<keyword evidence="2" id="KW-0378">Hydrolase</keyword>
<evidence type="ECO:0000313" key="3">
    <source>
        <dbReference type="Proteomes" id="UP001290861"/>
    </source>
</evidence>
<dbReference type="InterPro" id="IPR013830">
    <property type="entry name" value="SGNH_hydro"/>
</dbReference>
<dbReference type="RefSeq" id="WP_322610089.1">
    <property type="nucleotide sequence ID" value="NZ_JARVCO010000012.1"/>
</dbReference>
<protein>
    <submittedName>
        <fullName evidence="2">SGNH/GDSL hydrolase family protein</fullName>
        <ecNumber evidence="2">3.1.-.-</ecNumber>
    </submittedName>
</protein>
<evidence type="ECO:0000313" key="2">
    <source>
        <dbReference type="EMBL" id="MDZ8120315.1"/>
    </source>
</evidence>
<keyword evidence="3" id="KW-1185">Reference proteome</keyword>
<dbReference type="InterPro" id="IPR051532">
    <property type="entry name" value="Ester_Hydrolysis_Enzymes"/>
</dbReference>
<evidence type="ECO:0000259" key="1">
    <source>
        <dbReference type="Pfam" id="PF13472"/>
    </source>
</evidence>
<comment type="caution">
    <text evidence="2">The sequence shown here is derived from an EMBL/GenBank/DDBJ whole genome shotgun (WGS) entry which is preliminary data.</text>
</comment>
<name>A0ABU5N1K3_9BACT</name>
<dbReference type="EC" id="3.1.-.-" evidence="2"/>
<gene>
    <name evidence="2" type="ORF">P9H32_16915</name>
</gene>
<feature type="domain" description="SGNH hydrolase-type esterase" evidence="1">
    <location>
        <begin position="29"/>
        <end position="237"/>
    </location>
</feature>
<dbReference type="CDD" id="cd01834">
    <property type="entry name" value="SGNH_hydrolase_like_2"/>
    <property type="match status" value="1"/>
</dbReference>
<dbReference type="PANTHER" id="PTHR30383:SF5">
    <property type="entry name" value="SGNH HYDROLASE-TYPE ESTERASE DOMAIN-CONTAINING PROTEIN"/>
    <property type="match status" value="1"/>
</dbReference>
<proteinExistence type="predicted"/>
<dbReference type="EMBL" id="JARVCO010000012">
    <property type="protein sequence ID" value="MDZ8120315.1"/>
    <property type="molecule type" value="Genomic_DNA"/>
</dbReference>
<sequence length="472" mass="53286">MKFKMLMAVLLVTGFLYAEPYRENERVVFVGDSITHGGSYHTLIQYFYATHFPDRKVACFNVGISGDTAHGGAQRSSVNGDGIWERDVRMYAPTAAAVMLGMNDVGGSHFESSTSREQLMSFHEKQLGWYRANYASLLNHLEAQRIDRIALIKSSPYDQTMVNPQAQHNLLKFGFGKNDAIIDFGEKVIDEEAEKRGYPVCDFNSALLEINERRQQNDPAFTLVGLDRVHPGEAGHTVMGYTFLKFQGLEGPVAEVELRLNDPEKKWTVKNAVVSSLKTGAGQVQFDYTANALPMVRQSYEKAEGLIPFEEAFNREILRVAGLTDGMYRVQIGDKTAGRFSHTELDAGINLARLDTPQLQQSQKVYLLGLKQKKIMADIRSVVWAVGYLSKIKDHDAADKNANLEMIRRIDAGFEPEGLWAPPSDYVKHVLAQYVRCIDDYDLLFQRLENTIDKIYEMAQPMTHRVKIVKIK</sequence>